<keyword evidence="2" id="KW-1185">Reference proteome</keyword>
<dbReference type="RefSeq" id="WP_136259879.1">
    <property type="nucleotide sequence ID" value="NZ_MWIO01000069.1"/>
</dbReference>
<accession>A0A4S3K9A3</accession>
<comment type="caution">
    <text evidence="1">The sequence shown here is derived from an EMBL/GenBank/DDBJ whole genome shotgun (WGS) entry which is preliminary data.</text>
</comment>
<dbReference type="Pfam" id="PF26363">
    <property type="entry name" value="Phospholipase-like"/>
    <property type="match status" value="1"/>
</dbReference>
<evidence type="ECO:0000313" key="2">
    <source>
        <dbReference type="Proteomes" id="UP000306317"/>
    </source>
</evidence>
<reference evidence="1 2" key="1">
    <citation type="submission" date="2017-02" db="EMBL/GenBank/DDBJ databases">
        <title>Whole genome sequencing of Rhodanobacter lindaniclasticus DSM 17932.</title>
        <authorList>
            <person name="Kumar S."/>
            <person name="Patil P."/>
            <person name="Patil P.B."/>
        </authorList>
    </citation>
    <scope>NUCLEOTIDE SEQUENCE [LARGE SCALE GENOMIC DNA]</scope>
    <source>
        <strain evidence="1 2">DSM 17932</strain>
    </source>
</reference>
<dbReference type="EMBL" id="MWIO01000069">
    <property type="protein sequence ID" value="THD04860.1"/>
    <property type="molecule type" value="Genomic_DNA"/>
</dbReference>
<name>A0A4S3K9A3_9GAMM</name>
<evidence type="ECO:0000313" key="1">
    <source>
        <dbReference type="EMBL" id="THD04860.1"/>
    </source>
</evidence>
<sequence length="746" mass="79537">MPTMPGDPVLPEQSPHTLQEKIEQVRQRQALLAQWRATGSPELMKQAEVLEGRYHTRDVGELADDVYLSAAHEPASPGLGWIRVSEHPELLKQYLGVNWSAQQIQDYLQPLHSDFRAEIYLPDPRVYGPDVKPVIVIKGSNGLVAVPDGKGGIILRESALEDWIENGRQGVGLESDHADRAMTLISDFQRDFHGIFECAGHSKGAASASAGAELTGMTAYIYNGAGLHPNTVQRYAQQHHLPVLGTDQIIHSYYVHGEMLHDAQSGVHDMDAVTRAQLGLAARQLGELGQLDGMQDLLRARLAQALPYDRKMQDDAMELVAYLGSHSGAKILAGVPLAAGAYPIELPAKMRDARGQLVDRPAQPSLGELGADAGPLMNVVSGALAGGAGGKHVGDAIAAGGRGIEHSAQRTGDQVQRGMQVFGYVLNEGVQGHGRLVAGAMHYGAAAVADLRVMHGEVRASVEQGLGTLVQLGADLDGAALRAGSHVPGLQGLRQLADNEARLAAVRAGHYQAQAVREWREAQRDAHAIRRFADAGAERVRHAWSVAGQTLEREARQDGARIGEGYRAYGASVRRATEHAPETGAAVGAVAGAGAVAAGELLTHPAGTVRQSSHVAQHGEAAVAEAVNRHSMKDTVLPSLDADIRQQEHAGMALLHTLQRPATSARMPATVERDPGTFLQGMLEAARSGHWDAFRRGTRALADLPAGQALHAEAMLAVDRQQQAVAWQALAPQQTEPQAAAPAMMR</sequence>
<gene>
    <name evidence="1" type="ORF">B1991_16960</name>
</gene>
<dbReference type="Proteomes" id="UP000306317">
    <property type="component" value="Unassembled WGS sequence"/>
</dbReference>
<organism evidence="1 2">
    <name type="scientific">Rhodanobacter lindaniclasticus</name>
    <dbReference type="NCBI Taxonomy" id="75310"/>
    <lineage>
        <taxon>Bacteria</taxon>
        <taxon>Pseudomonadati</taxon>
        <taxon>Pseudomonadota</taxon>
        <taxon>Gammaproteobacteria</taxon>
        <taxon>Lysobacterales</taxon>
        <taxon>Rhodanobacteraceae</taxon>
        <taxon>Rhodanobacter</taxon>
    </lineage>
</organism>
<dbReference type="AlphaFoldDB" id="A0A4S3K9A3"/>
<proteinExistence type="predicted"/>
<dbReference type="OrthoDB" id="9807902at2"/>
<protein>
    <submittedName>
        <fullName evidence="1">Uncharacterized protein</fullName>
    </submittedName>
</protein>